<feature type="coiled-coil region" evidence="1">
    <location>
        <begin position="56"/>
        <end position="83"/>
    </location>
</feature>
<evidence type="ECO:0000313" key="2">
    <source>
        <dbReference type="EMBL" id="MBD8037075.1"/>
    </source>
</evidence>
<evidence type="ECO:0000256" key="1">
    <source>
        <dbReference type="SAM" id="Coils"/>
    </source>
</evidence>
<keyword evidence="1" id="KW-0175">Coiled coil</keyword>
<protein>
    <submittedName>
        <fullName evidence="2">Uncharacterized protein</fullName>
    </submittedName>
</protein>
<accession>A0ABR8XYS8</accession>
<name>A0ABR8XYS8_9BACL</name>
<evidence type="ECO:0000313" key="3">
    <source>
        <dbReference type="Proteomes" id="UP000619101"/>
    </source>
</evidence>
<comment type="caution">
    <text evidence="2">The sequence shown here is derived from an EMBL/GenBank/DDBJ whole genome shotgun (WGS) entry which is preliminary data.</text>
</comment>
<proteinExistence type="predicted"/>
<dbReference type="Proteomes" id="UP000619101">
    <property type="component" value="Unassembled WGS sequence"/>
</dbReference>
<sequence length="100" mass="11593">MKQLLFGDLELSAEKIYKYEDSIIGITNNIEVFSFKGVIDFTELELGEGQEFDMPEINEKDRILQLEQENKLLKAQNNALTERTDFHEEVLTEIILTITP</sequence>
<keyword evidence="3" id="KW-1185">Reference proteome</keyword>
<gene>
    <name evidence="2" type="ORF">H9635_09990</name>
</gene>
<dbReference type="EMBL" id="JACSPZ010000004">
    <property type="protein sequence ID" value="MBD8037075.1"/>
    <property type="molecule type" value="Genomic_DNA"/>
</dbReference>
<organism evidence="2 3">
    <name type="scientific">Solibacillus faecavium</name>
    <dbReference type="NCBI Taxonomy" id="2762221"/>
    <lineage>
        <taxon>Bacteria</taxon>
        <taxon>Bacillati</taxon>
        <taxon>Bacillota</taxon>
        <taxon>Bacilli</taxon>
        <taxon>Bacillales</taxon>
        <taxon>Caryophanaceae</taxon>
        <taxon>Solibacillus</taxon>
    </lineage>
</organism>
<reference evidence="2 3" key="1">
    <citation type="submission" date="2020-08" db="EMBL/GenBank/DDBJ databases">
        <title>A Genomic Blueprint of the Chicken Gut Microbiome.</title>
        <authorList>
            <person name="Gilroy R."/>
            <person name="Ravi A."/>
            <person name="Getino M."/>
            <person name="Pursley I."/>
            <person name="Horton D.L."/>
            <person name="Alikhan N.-F."/>
            <person name="Baker D."/>
            <person name="Gharbi K."/>
            <person name="Hall N."/>
            <person name="Watson M."/>
            <person name="Adriaenssens E.M."/>
            <person name="Foster-Nyarko E."/>
            <person name="Jarju S."/>
            <person name="Secka A."/>
            <person name="Antonio M."/>
            <person name="Oren A."/>
            <person name="Chaudhuri R."/>
            <person name="La Ragione R.M."/>
            <person name="Hildebrand F."/>
            <person name="Pallen M.J."/>
        </authorList>
    </citation>
    <scope>NUCLEOTIDE SEQUENCE [LARGE SCALE GENOMIC DNA]</scope>
    <source>
        <strain evidence="2 3">A46</strain>
    </source>
</reference>
<dbReference type="RefSeq" id="WP_191700132.1">
    <property type="nucleotide sequence ID" value="NZ_JACSPZ010000004.1"/>
</dbReference>